<dbReference type="PANTHER" id="PTHR46796:SF13">
    <property type="entry name" value="HTH-TYPE TRANSCRIPTIONAL ACTIVATOR RHAS"/>
    <property type="match status" value="1"/>
</dbReference>
<reference evidence="6 7" key="1">
    <citation type="submission" date="2022-10" db="EMBL/GenBank/DDBJ databases">
        <title>Draft genome sequence of Streptomyces sp. YSPA8.</title>
        <authorList>
            <person name="Moriuchi R."/>
            <person name="Dohra H."/>
            <person name="Yamamura H."/>
            <person name="Kodani S."/>
        </authorList>
    </citation>
    <scope>NUCLEOTIDE SEQUENCE [LARGE SCALE GENOMIC DNA]</scope>
    <source>
        <strain evidence="6 7">YSPA8</strain>
    </source>
</reference>
<dbReference type="Gene3D" id="1.10.10.60">
    <property type="entry name" value="Homeodomain-like"/>
    <property type="match status" value="2"/>
</dbReference>
<dbReference type="InterPro" id="IPR018062">
    <property type="entry name" value="HTH_AraC-typ_CS"/>
</dbReference>
<evidence type="ECO:0000259" key="5">
    <source>
        <dbReference type="PROSITE" id="PS01124"/>
    </source>
</evidence>
<dbReference type="PROSITE" id="PS00041">
    <property type="entry name" value="HTH_ARAC_FAMILY_1"/>
    <property type="match status" value="1"/>
</dbReference>
<dbReference type="SMART" id="SM00342">
    <property type="entry name" value="HTH_ARAC"/>
    <property type="match status" value="1"/>
</dbReference>
<dbReference type="Proteomes" id="UP001291653">
    <property type="component" value="Unassembled WGS sequence"/>
</dbReference>
<evidence type="ECO:0000313" key="7">
    <source>
        <dbReference type="Proteomes" id="UP001291653"/>
    </source>
</evidence>
<proteinExistence type="predicted"/>
<dbReference type="SUPFAM" id="SSF46689">
    <property type="entry name" value="Homeodomain-like"/>
    <property type="match status" value="2"/>
</dbReference>
<keyword evidence="1" id="KW-0805">Transcription regulation</keyword>
<dbReference type="InterPro" id="IPR050204">
    <property type="entry name" value="AraC_XylS_family_regulators"/>
</dbReference>
<sequence length="344" mass="36113">MDLLDDYLTGVRAQGAAFCNAVSTPPWGLRFTDPAPLALGALARGSGWLLTEGADPVRLEQGDIALVRTASPFTVADRPDSEPRVYVDGANRCVLTGGPTREGDGRTWRITARTVGETTDPGGTDLLLTAGYRVGSDLSGPLLDALPPVAVVRPDPGLAALLDLIATEVEHEEPGQQVVLDRFLDLLLVRVLRSWFARADATPPPGYRALADPEIGHVLRRLHEDPAHPWTVALLATEAGMSRTAFARRFTALVGRPPLTYLTEWRMTLAAERLRAPGATVTTVARAVGYADGFAFSAAFKRVRGVSPSAHRAAVTTAGTGTGTTAGTGTGAGAAGMTAGMRTG</sequence>
<keyword evidence="7" id="KW-1185">Reference proteome</keyword>
<feature type="domain" description="HTH araC/xylS-type" evidence="5">
    <location>
        <begin position="216"/>
        <end position="314"/>
    </location>
</feature>
<feature type="region of interest" description="Disordered" evidence="4">
    <location>
        <begin position="318"/>
        <end position="344"/>
    </location>
</feature>
<comment type="caution">
    <text evidence="6">The sequence shown here is derived from an EMBL/GenBank/DDBJ whole genome shotgun (WGS) entry which is preliminary data.</text>
</comment>
<dbReference type="Pfam" id="PF12852">
    <property type="entry name" value="Cupin_6"/>
    <property type="match status" value="1"/>
</dbReference>
<dbReference type="PANTHER" id="PTHR46796">
    <property type="entry name" value="HTH-TYPE TRANSCRIPTIONAL ACTIVATOR RHAS-RELATED"/>
    <property type="match status" value="1"/>
</dbReference>
<name>A0ABQ5NX26_9ACTN</name>
<evidence type="ECO:0000256" key="2">
    <source>
        <dbReference type="ARBA" id="ARBA00023125"/>
    </source>
</evidence>
<keyword evidence="2" id="KW-0238">DNA-binding</keyword>
<dbReference type="RefSeq" id="WP_323447011.1">
    <property type="nucleotide sequence ID" value="NZ_BSBI01000004.1"/>
</dbReference>
<protein>
    <submittedName>
        <fullName evidence="6">AraC family transcriptional regulator</fullName>
    </submittedName>
</protein>
<dbReference type="EMBL" id="BSBI01000004">
    <property type="protein sequence ID" value="GLF94923.1"/>
    <property type="molecule type" value="Genomic_DNA"/>
</dbReference>
<organism evidence="6 7">
    <name type="scientific">Streptomyces yaizuensis</name>
    <dbReference type="NCBI Taxonomy" id="2989713"/>
    <lineage>
        <taxon>Bacteria</taxon>
        <taxon>Bacillati</taxon>
        <taxon>Actinomycetota</taxon>
        <taxon>Actinomycetes</taxon>
        <taxon>Kitasatosporales</taxon>
        <taxon>Streptomycetaceae</taxon>
        <taxon>Streptomyces</taxon>
    </lineage>
</organism>
<dbReference type="Pfam" id="PF12833">
    <property type="entry name" value="HTH_18"/>
    <property type="match status" value="1"/>
</dbReference>
<dbReference type="InterPro" id="IPR009057">
    <property type="entry name" value="Homeodomain-like_sf"/>
</dbReference>
<keyword evidence="3" id="KW-0804">Transcription</keyword>
<evidence type="ECO:0000256" key="3">
    <source>
        <dbReference type="ARBA" id="ARBA00023163"/>
    </source>
</evidence>
<feature type="compositionally biased region" description="Low complexity" evidence="4">
    <location>
        <begin position="335"/>
        <end position="344"/>
    </location>
</feature>
<evidence type="ECO:0000256" key="4">
    <source>
        <dbReference type="SAM" id="MobiDB-lite"/>
    </source>
</evidence>
<gene>
    <name evidence="6" type="ORF">SYYSPA8_11520</name>
</gene>
<accession>A0ABQ5NX26</accession>
<dbReference type="InterPro" id="IPR018060">
    <property type="entry name" value="HTH_AraC"/>
</dbReference>
<dbReference type="PROSITE" id="PS01124">
    <property type="entry name" value="HTH_ARAC_FAMILY_2"/>
    <property type="match status" value="1"/>
</dbReference>
<evidence type="ECO:0000256" key="1">
    <source>
        <dbReference type="ARBA" id="ARBA00023015"/>
    </source>
</evidence>
<feature type="compositionally biased region" description="Gly residues" evidence="4">
    <location>
        <begin position="320"/>
        <end position="334"/>
    </location>
</feature>
<dbReference type="InterPro" id="IPR032783">
    <property type="entry name" value="AraC_lig"/>
</dbReference>
<evidence type="ECO:0000313" key="6">
    <source>
        <dbReference type="EMBL" id="GLF94923.1"/>
    </source>
</evidence>